<dbReference type="SUPFAM" id="SSF50494">
    <property type="entry name" value="Trypsin-like serine proteases"/>
    <property type="match status" value="1"/>
</dbReference>
<name>A0A0U1QNJ3_9BACL</name>
<evidence type="ECO:0000256" key="2">
    <source>
        <dbReference type="ARBA" id="ARBA00022670"/>
    </source>
</evidence>
<gene>
    <name evidence="8" type="ORF">SINU_08370</name>
</gene>
<proteinExistence type="inferred from homology"/>
<dbReference type="Gene3D" id="2.30.42.10">
    <property type="match status" value="1"/>
</dbReference>
<dbReference type="Proteomes" id="UP000035553">
    <property type="component" value="Unassembled WGS sequence"/>
</dbReference>
<evidence type="ECO:0000313" key="9">
    <source>
        <dbReference type="Proteomes" id="UP000035553"/>
    </source>
</evidence>
<feature type="domain" description="PDZ" evidence="7">
    <location>
        <begin position="294"/>
        <end position="370"/>
    </location>
</feature>
<dbReference type="SUPFAM" id="SSF50156">
    <property type="entry name" value="PDZ domain-like"/>
    <property type="match status" value="1"/>
</dbReference>
<dbReference type="Pfam" id="PF13365">
    <property type="entry name" value="Trypsin_2"/>
    <property type="match status" value="1"/>
</dbReference>
<evidence type="ECO:0000256" key="6">
    <source>
        <dbReference type="SAM" id="Phobius"/>
    </source>
</evidence>
<evidence type="ECO:0000256" key="5">
    <source>
        <dbReference type="SAM" id="MobiDB-lite"/>
    </source>
</evidence>
<dbReference type="InterPro" id="IPR036034">
    <property type="entry name" value="PDZ_sf"/>
</dbReference>
<dbReference type="Gene3D" id="2.40.10.10">
    <property type="entry name" value="Trypsin-like serine proteases"/>
    <property type="match status" value="2"/>
</dbReference>
<dbReference type="InterPro" id="IPR001478">
    <property type="entry name" value="PDZ"/>
</dbReference>
<keyword evidence="9" id="KW-1185">Reference proteome</keyword>
<dbReference type="InterPro" id="IPR009003">
    <property type="entry name" value="Peptidase_S1_PA"/>
</dbReference>
<dbReference type="EMBL" id="AFVQ02000104">
    <property type="protein sequence ID" value="KLI02379.1"/>
    <property type="molecule type" value="Genomic_DNA"/>
</dbReference>
<dbReference type="PRINTS" id="PR00834">
    <property type="entry name" value="PROTEASES2C"/>
</dbReference>
<comment type="similarity">
    <text evidence="1">Belongs to the peptidase S1C family.</text>
</comment>
<evidence type="ECO:0000256" key="4">
    <source>
        <dbReference type="ARBA" id="ARBA00022825"/>
    </source>
</evidence>
<dbReference type="RefSeq" id="WP_010025413.1">
    <property type="nucleotide sequence ID" value="NZ_AFVQ02000104.1"/>
</dbReference>
<keyword evidence="6" id="KW-0812">Transmembrane</keyword>
<evidence type="ECO:0000313" key="8">
    <source>
        <dbReference type="EMBL" id="KLI02379.1"/>
    </source>
</evidence>
<dbReference type="FunFam" id="2.40.10.10:FF:000001">
    <property type="entry name" value="Periplasmic serine protease DegS"/>
    <property type="match status" value="1"/>
</dbReference>
<dbReference type="InterPro" id="IPR001940">
    <property type="entry name" value="Peptidase_S1C"/>
</dbReference>
<dbReference type="SMART" id="SM00228">
    <property type="entry name" value="PDZ"/>
    <property type="match status" value="1"/>
</dbReference>
<dbReference type="Pfam" id="PF13180">
    <property type="entry name" value="PDZ_2"/>
    <property type="match status" value="1"/>
</dbReference>
<dbReference type="PROSITE" id="PS50106">
    <property type="entry name" value="PDZ"/>
    <property type="match status" value="1"/>
</dbReference>
<evidence type="ECO:0000256" key="1">
    <source>
        <dbReference type="ARBA" id="ARBA00010541"/>
    </source>
</evidence>
<keyword evidence="6" id="KW-0472">Membrane</keyword>
<dbReference type="OrthoDB" id="9758917at2"/>
<protein>
    <submittedName>
        <fullName evidence="8">2-alkenal reductase</fullName>
    </submittedName>
</protein>
<organism evidence="8 9">
    <name type="scientific">Sporolactobacillus inulinus CASD</name>
    <dbReference type="NCBI Taxonomy" id="1069536"/>
    <lineage>
        <taxon>Bacteria</taxon>
        <taxon>Bacillati</taxon>
        <taxon>Bacillota</taxon>
        <taxon>Bacilli</taxon>
        <taxon>Bacillales</taxon>
        <taxon>Sporolactobacillaceae</taxon>
        <taxon>Sporolactobacillus</taxon>
    </lineage>
</organism>
<reference evidence="8 9" key="1">
    <citation type="journal article" date="2011" name="J. Bacteriol.">
        <title>Draft genome sequence of Sporolactobacillus inulinus strain CASD, an efficient D-lactic acid-producing bacterium with high-concentration lactate tolerance capability.</title>
        <authorList>
            <person name="Yu B."/>
            <person name="Su F."/>
            <person name="Wang L."/>
            <person name="Xu K."/>
            <person name="Zhao B."/>
            <person name="Xu P."/>
        </authorList>
    </citation>
    <scope>NUCLEOTIDE SEQUENCE [LARGE SCALE GENOMIC DNA]</scope>
    <source>
        <strain evidence="8 9">CASD</strain>
    </source>
</reference>
<dbReference type="PANTHER" id="PTHR22939:SF129">
    <property type="entry name" value="SERINE PROTEASE HTRA2, MITOCHONDRIAL"/>
    <property type="match status" value="1"/>
</dbReference>
<feature type="transmembrane region" description="Helical" evidence="6">
    <location>
        <begin position="30"/>
        <end position="52"/>
    </location>
</feature>
<feature type="region of interest" description="Disordered" evidence="5">
    <location>
        <begin position="1"/>
        <end position="22"/>
    </location>
</feature>
<dbReference type="AlphaFoldDB" id="A0A0U1QNJ3"/>
<dbReference type="InterPro" id="IPR043504">
    <property type="entry name" value="Peptidase_S1_PA_chymotrypsin"/>
</dbReference>
<comment type="caution">
    <text evidence="8">The sequence shown here is derived from an EMBL/GenBank/DDBJ whole genome shotgun (WGS) entry which is preliminary data.</text>
</comment>
<sequence length="411" mass="43856">MGYYDENHENDQDSKENGHQSRETHARGGWFLSGFIGAIVGMVCLLIFAPILSDLGVFPYQVSTGAQNTNNVGNTTFNRQMNVNVTTSVTEAVDKVSPAVIAVINLQKANFFDNKYTESGIGSGIIYKKDNQYSYIVTNNHVVSGAEKVEVRLNDNVKTNATVLGKDSLYDLAVLRIPSKNVNAVAEFGNSSKLKRGEPAIAIGNPLGFSGSVTQGIISSTNRTIPVESNNASIETQVLQTDAAINPGNSGGALVNIAGQVIGINSSKIASTGTGSNDDVEGIGFAIPIDFAKTVIAKLETSGKVKRPMLGVSIVDLTMVPNEEVKQLQLPSSVKTGLVVTDVQSSSPAARSGLEAGDVITEINGHKIKSYIEFSTYMYTELNAGQKVTIKYYRMGKTHTTQLTLGSKTFS</sequence>
<evidence type="ECO:0000256" key="3">
    <source>
        <dbReference type="ARBA" id="ARBA00022801"/>
    </source>
</evidence>
<keyword evidence="3" id="KW-0378">Hydrolase</keyword>
<dbReference type="STRING" id="1069536.SINU_08370"/>
<keyword evidence="6" id="KW-1133">Transmembrane helix</keyword>
<keyword evidence="2" id="KW-0645">Protease</keyword>
<dbReference type="PANTHER" id="PTHR22939">
    <property type="entry name" value="SERINE PROTEASE FAMILY S1C HTRA-RELATED"/>
    <property type="match status" value="1"/>
</dbReference>
<dbReference type="GO" id="GO:0004252">
    <property type="term" value="F:serine-type endopeptidase activity"/>
    <property type="evidence" value="ECO:0007669"/>
    <property type="project" value="InterPro"/>
</dbReference>
<accession>A0A0U1QNJ3</accession>
<evidence type="ECO:0000259" key="7">
    <source>
        <dbReference type="PROSITE" id="PS50106"/>
    </source>
</evidence>
<keyword evidence="4" id="KW-0720">Serine protease</keyword>
<dbReference type="GO" id="GO:0006508">
    <property type="term" value="P:proteolysis"/>
    <property type="evidence" value="ECO:0007669"/>
    <property type="project" value="UniProtKB-KW"/>
</dbReference>